<dbReference type="AlphaFoldDB" id="A0AA35YSH1"/>
<keyword evidence="2" id="KW-1185">Reference proteome</keyword>
<sequence>MLPTSSLRHCLAEQNFLVKESKNLGLRHNHNEIMVTRGHGNRIVGYPLAYVGLGDGLHLFSTKIRIFSRTKWVKTETVNLPLFVPQNQGERVYLVLQESYV</sequence>
<gene>
    <name evidence="1" type="ORF">LSALG_LOCUS19228</name>
</gene>
<name>A0AA35YSH1_LACSI</name>
<evidence type="ECO:0000313" key="2">
    <source>
        <dbReference type="Proteomes" id="UP001177003"/>
    </source>
</evidence>
<organism evidence="1 2">
    <name type="scientific">Lactuca saligna</name>
    <name type="common">Willowleaf lettuce</name>
    <dbReference type="NCBI Taxonomy" id="75948"/>
    <lineage>
        <taxon>Eukaryota</taxon>
        <taxon>Viridiplantae</taxon>
        <taxon>Streptophyta</taxon>
        <taxon>Embryophyta</taxon>
        <taxon>Tracheophyta</taxon>
        <taxon>Spermatophyta</taxon>
        <taxon>Magnoliopsida</taxon>
        <taxon>eudicotyledons</taxon>
        <taxon>Gunneridae</taxon>
        <taxon>Pentapetalae</taxon>
        <taxon>asterids</taxon>
        <taxon>campanulids</taxon>
        <taxon>Asterales</taxon>
        <taxon>Asteraceae</taxon>
        <taxon>Cichorioideae</taxon>
        <taxon>Cichorieae</taxon>
        <taxon>Lactucinae</taxon>
        <taxon>Lactuca</taxon>
    </lineage>
</organism>
<dbReference type="Proteomes" id="UP001177003">
    <property type="component" value="Chromosome 4"/>
</dbReference>
<dbReference type="EMBL" id="OX465080">
    <property type="protein sequence ID" value="CAI9279428.1"/>
    <property type="molecule type" value="Genomic_DNA"/>
</dbReference>
<protein>
    <submittedName>
        <fullName evidence="1">Uncharacterized protein</fullName>
    </submittedName>
</protein>
<proteinExistence type="predicted"/>
<evidence type="ECO:0000313" key="1">
    <source>
        <dbReference type="EMBL" id="CAI9279428.1"/>
    </source>
</evidence>
<accession>A0AA35YSH1</accession>
<reference evidence="1" key="1">
    <citation type="submission" date="2023-04" db="EMBL/GenBank/DDBJ databases">
        <authorList>
            <person name="Vijverberg K."/>
            <person name="Xiong W."/>
            <person name="Schranz E."/>
        </authorList>
    </citation>
    <scope>NUCLEOTIDE SEQUENCE</scope>
</reference>